<feature type="transmembrane region" description="Helical" evidence="3">
    <location>
        <begin position="463"/>
        <end position="479"/>
    </location>
</feature>
<evidence type="ECO:0000256" key="1">
    <source>
        <dbReference type="SAM" id="Coils"/>
    </source>
</evidence>
<proteinExistence type="predicted"/>
<dbReference type="EMBL" id="BTGU01000016">
    <property type="protein sequence ID" value="GMN43392.1"/>
    <property type="molecule type" value="Genomic_DNA"/>
</dbReference>
<dbReference type="AlphaFoldDB" id="A0AA88D6F0"/>
<evidence type="ECO:0000313" key="5">
    <source>
        <dbReference type="Proteomes" id="UP001187192"/>
    </source>
</evidence>
<feature type="coiled-coil region" evidence="1">
    <location>
        <begin position="163"/>
        <end position="190"/>
    </location>
</feature>
<evidence type="ECO:0000313" key="4">
    <source>
        <dbReference type="EMBL" id="GMN43392.1"/>
    </source>
</evidence>
<comment type="caution">
    <text evidence="4">The sequence shown here is derived from an EMBL/GenBank/DDBJ whole genome shotgun (WGS) entry which is preliminary data.</text>
</comment>
<feature type="region of interest" description="Disordered" evidence="2">
    <location>
        <begin position="43"/>
        <end position="67"/>
    </location>
</feature>
<feature type="compositionally biased region" description="Basic and acidic residues" evidence="2">
    <location>
        <begin position="140"/>
        <end position="153"/>
    </location>
</feature>
<feature type="compositionally biased region" description="Basic and acidic residues" evidence="2">
    <location>
        <begin position="48"/>
        <end position="57"/>
    </location>
</feature>
<evidence type="ECO:0000256" key="2">
    <source>
        <dbReference type="SAM" id="MobiDB-lite"/>
    </source>
</evidence>
<name>A0AA88D6F0_FICCA</name>
<organism evidence="4 5">
    <name type="scientific">Ficus carica</name>
    <name type="common">Common fig</name>
    <dbReference type="NCBI Taxonomy" id="3494"/>
    <lineage>
        <taxon>Eukaryota</taxon>
        <taxon>Viridiplantae</taxon>
        <taxon>Streptophyta</taxon>
        <taxon>Embryophyta</taxon>
        <taxon>Tracheophyta</taxon>
        <taxon>Spermatophyta</taxon>
        <taxon>Magnoliopsida</taxon>
        <taxon>eudicotyledons</taxon>
        <taxon>Gunneridae</taxon>
        <taxon>Pentapetalae</taxon>
        <taxon>rosids</taxon>
        <taxon>fabids</taxon>
        <taxon>Rosales</taxon>
        <taxon>Moraceae</taxon>
        <taxon>Ficeae</taxon>
        <taxon>Ficus</taxon>
    </lineage>
</organism>
<protein>
    <submittedName>
        <fullName evidence="4">Uncharacterized protein</fullName>
    </submittedName>
</protein>
<keyword evidence="1" id="KW-0175">Coiled coil</keyword>
<feature type="region of interest" description="Disordered" evidence="2">
    <location>
        <begin position="140"/>
        <end position="160"/>
    </location>
</feature>
<feature type="coiled-coil region" evidence="1">
    <location>
        <begin position="419"/>
        <end position="449"/>
    </location>
</feature>
<sequence length="595" mass="69194">MAEKDSDSTDPGLDCNARNFGPEAVKYAAEFFERMIRDLKLKRQRRNKDHDHDHDHPYPSVPQETDLVLTNEEELKFLKSELKDWEEKQKLTPRISKMGEKNDDSNHPGLDNDTHDFGLVYVKSTVDLVEWIIRDAKPRKERTKKDGDHDHPEPSGPQETDIVLILEEQLKFLKSKMKSCEKEHQELDTMEKKVAEGLEQELIAPVSQLEIPTKSVVRRIRDMKNYEDGGSIDYDEIKMMRLAGKEKEEYQKNPDGLLAQLMGDSVFPDDGKGHSEYRKKNTNFRSQELKKIEEENETKLETTMAMRRSLDEFEKDQKELDTMEKKDADGIEQELIAMILQLDSSTKCVSERLYSMKTNEDSGSFDHEKLETIRLALEELQEYKKNPNGLLARMLRIAILPDNGEGNHEYRKRYTEFSSQELKKIKEEIETKLAALVEVQRSLAELEDEIGTDISTDAINKRGIFLSCLLVGFLFMYFLRRKERAFRDGFKQLKLAEFNKFVSVVRVAEEALTSVRNLKTKRRVKDLKTLPYDEGMSLLAHHMAQPKKKTDISDKLKQLKKAVTILNQRLYDLSDGKVNKVMCDLNKKINHIWEN</sequence>
<dbReference type="Gramene" id="FCD_00027199-RA">
    <property type="protein sequence ID" value="FCD_00027199-RA:cds"/>
    <property type="gene ID" value="FCD_00027199"/>
</dbReference>
<keyword evidence="3" id="KW-1133">Transmembrane helix</keyword>
<keyword evidence="3" id="KW-0472">Membrane</keyword>
<keyword evidence="5" id="KW-1185">Reference proteome</keyword>
<evidence type="ECO:0000256" key="3">
    <source>
        <dbReference type="SAM" id="Phobius"/>
    </source>
</evidence>
<gene>
    <name evidence="4" type="ORF">TIFTF001_012579</name>
</gene>
<reference evidence="4" key="1">
    <citation type="submission" date="2023-07" db="EMBL/GenBank/DDBJ databases">
        <title>draft genome sequence of fig (Ficus carica).</title>
        <authorList>
            <person name="Takahashi T."/>
            <person name="Nishimura K."/>
        </authorList>
    </citation>
    <scope>NUCLEOTIDE SEQUENCE</scope>
</reference>
<dbReference type="Proteomes" id="UP001187192">
    <property type="component" value="Unassembled WGS sequence"/>
</dbReference>
<accession>A0AA88D6F0</accession>
<keyword evidence="3" id="KW-0812">Transmembrane</keyword>